<dbReference type="Proteomes" id="UP000683557">
    <property type="component" value="Chromosome"/>
</dbReference>
<dbReference type="InterPro" id="IPR013426">
    <property type="entry name" value="EpsH-like"/>
</dbReference>
<keyword evidence="5" id="KW-0378">Hydrolase</keyword>
<feature type="transmembrane region" description="Helical" evidence="8">
    <location>
        <begin position="70"/>
        <end position="89"/>
    </location>
</feature>
<feature type="transmembrane region" description="Helical" evidence="8">
    <location>
        <begin position="250"/>
        <end position="270"/>
    </location>
</feature>
<name>A0ABX8J148_9BACT</name>
<dbReference type="InterPro" id="IPR019127">
    <property type="entry name" value="Exosortase"/>
</dbReference>
<evidence type="ECO:0000256" key="7">
    <source>
        <dbReference type="ARBA" id="ARBA00023136"/>
    </source>
</evidence>
<keyword evidence="7 8" id="KW-0472">Membrane</keyword>
<feature type="transmembrane region" description="Helical" evidence="8">
    <location>
        <begin position="184"/>
        <end position="203"/>
    </location>
</feature>
<evidence type="ECO:0000256" key="2">
    <source>
        <dbReference type="ARBA" id="ARBA00022475"/>
    </source>
</evidence>
<feature type="transmembrane region" description="Helical" evidence="8">
    <location>
        <begin position="121"/>
        <end position="139"/>
    </location>
</feature>
<evidence type="ECO:0000256" key="3">
    <source>
        <dbReference type="ARBA" id="ARBA00022670"/>
    </source>
</evidence>
<evidence type="ECO:0000256" key="4">
    <source>
        <dbReference type="ARBA" id="ARBA00022692"/>
    </source>
</evidence>
<dbReference type="RefSeq" id="WP_216798680.1">
    <property type="nucleotide sequence ID" value="NZ_CP076723.1"/>
</dbReference>
<reference evidence="9 10" key="1">
    <citation type="submission" date="2021-06" db="EMBL/GenBank/DDBJ databases">
        <title>Gemonas diversity in paddy soil.</title>
        <authorList>
            <person name="Liu G."/>
        </authorList>
    </citation>
    <scope>NUCLEOTIDE SEQUENCE [LARGE SCALE GENOMIC DNA]</scope>
    <source>
        <strain evidence="9 10">RG10</strain>
    </source>
</reference>
<proteinExistence type="predicted"/>
<keyword evidence="6 8" id="KW-1133">Transmembrane helix</keyword>
<dbReference type="InterPro" id="IPR017540">
    <property type="entry name" value="Exosortase-1"/>
</dbReference>
<keyword evidence="4 8" id="KW-0812">Transmembrane</keyword>
<dbReference type="NCBIfam" id="TIGR03109">
    <property type="entry name" value="exosort_XrtA"/>
    <property type="match status" value="1"/>
</dbReference>
<evidence type="ECO:0000256" key="6">
    <source>
        <dbReference type="ARBA" id="ARBA00022989"/>
    </source>
</evidence>
<evidence type="ECO:0000256" key="1">
    <source>
        <dbReference type="ARBA" id="ARBA00004651"/>
    </source>
</evidence>
<gene>
    <name evidence="9" type="ORF">KP004_11460</name>
</gene>
<evidence type="ECO:0000256" key="5">
    <source>
        <dbReference type="ARBA" id="ARBA00022801"/>
    </source>
</evidence>
<evidence type="ECO:0000256" key="8">
    <source>
        <dbReference type="SAM" id="Phobius"/>
    </source>
</evidence>
<feature type="transmembrane region" description="Helical" evidence="8">
    <location>
        <begin position="210"/>
        <end position="230"/>
    </location>
</feature>
<protein>
    <submittedName>
        <fullName evidence="9">Exosortase/archaeosortase family protein</fullName>
    </submittedName>
</protein>
<keyword evidence="2" id="KW-1003">Cell membrane</keyword>
<comment type="subcellular location">
    <subcellularLocation>
        <location evidence="1">Cell membrane</location>
        <topology evidence="1">Multi-pass membrane protein</topology>
    </subcellularLocation>
</comment>
<evidence type="ECO:0000313" key="10">
    <source>
        <dbReference type="Proteomes" id="UP000683557"/>
    </source>
</evidence>
<dbReference type="EMBL" id="CP076723">
    <property type="protein sequence ID" value="QWV91850.1"/>
    <property type="molecule type" value="Genomic_DNA"/>
</dbReference>
<sequence length="279" mass="30684">MPLSRNDKIKLSLLVALWLAVFSPIVPEMVGEWGSHSDNNHGFLVPLVTLYFLWHQKGELSAGEIDCAKWGGVILAASLAIYLVSFAGGAAFPARIAMVASLFGLLWFCLGNAWIRVMAFPVLFLLFMVPVPYSVMSLVSMPLQLIATRLSAWIIQMCAIPVYREGNMLYFVGTQLEVAEACSGIRSIMSLTMLGSIFAYLAPVGWQRRALIVVAAVPIAMTANIIRISGTGILANYFGDRVARGFLHDFSGLAVFAFGLLMLWMIHLLLTRKVSHDRN</sequence>
<feature type="transmembrane region" description="Helical" evidence="8">
    <location>
        <begin position="96"/>
        <end position="115"/>
    </location>
</feature>
<keyword evidence="10" id="KW-1185">Reference proteome</keyword>
<dbReference type="NCBIfam" id="TIGR04178">
    <property type="entry name" value="exo_archaeo"/>
    <property type="match status" value="1"/>
</dbReference>
<accession>A0ABX8J148</accession>
<dbReference type="NCBIfam" id="TIGR02602">
    <property type="entry name" value="8TM_EpsH"/>
    <property type="match status" value="1"/>
</dbReference>
<keyword evidence="3" id="KW-0645">Protease</keyword>
<organism evidence="9 10">
    <name type="scientific">Geomonas oryzisoli</name>
    <dbReference type="NCBI Taxonomy" id="2847992"/>
    <lineage>
        <taxon>Bacteria</taxon>
        <taxon>Pseudomonadati</taxon>
        <taxon>Thermodesulfobacteriota</taxon>
        <taxon>Desulfuromonadia</taxon>
        <taxon>Geobacterales</taxon>
        <taxon>Geobacteraceae</taxon>
        <taxon>Geomonas</taxon>
    </lineage>
</organism>
<dbReference type="Pfam" id="PF09721">
    <property type="entry name" value="Exosortase_EpsH"/>
    <property type="match status" value="1"/>
</dbReference>
<dbReference type="InterPro" id="IPR026392">
    <property type="entry name" value="Exo/Archaeosortase_dom"/>
</dbReference>
<evidence type="ECO:0000313" key="9">
    <source>
        <dbReference type="EMBL" id="QWV91850.1"/>
    </source>
</evidence>